<sequence length="378" mass="40852">MTGAKKILNVGMIGSGFMGRCHANAFRSYGGLFGSPVTIRLHTLADIDQAQADKNARELGFEHATGDWRAVVEDPEIDIVSITAPNALHEEIALAAIEKGKVVYCEKPLSTTSSSAEKMMLAAEEAGVSTLVGFNFLRNPLIAVCREMIASGELGEIVSFRGRHAENYMCNPDLPHSFRTSTAGGGAVADIGSHIISMARYLLGDITEVSSVNRTVCQSRPLRPDSSERAPVEVDDLGHALVKFSSGVVGSLEANWMATGRTMDLSFEITGTKGALAFSQERMNELHIWEAGKSPGFDGFKKIEAGPDHFPYGHFCPAAGHHLGFNDLKVIEVAQLIDMMLEGEKNFTDFREGYRVQCTVDAIHRSASSGSWEKVSGL</sequence>
<dbReference type="InterPro" id="IPR055170">
    <property type="entry name" value="GFO_IDH_MocA-like_dom"/>
</dbReference>
<gene>
    <name evidence="4" type="ORF">GCM10011348_36990</name>
</gene>
<dbReference type="SUPFAM" id="SSF55347">
    <property type="entry name" value="Glyceraldehyde-3-phosphate dehydrogenase-like, C-terminal domain"/>
    <property type="match status" value="1"/>
</dbReference>
<dbReference type="AlphaFoldDB" id="A0A917ZP78"/>
<dbReference type="PANTHER" id="PTHR43818:SF11">
    <property type="entry name" value="BCDNA.GH03377"/>
    <property type="match status" value="1"/>
</dbReference>
<dbReference type="Pfam" id="PF22725">
    <property type="entry name" value="GFO_IDH_MocA_C3"/>
    <property type="match status" value="1"/>
</dbReference>
<reference evidence="4 5" key="1">
    <citation type="journal article" date="2014" name="Int. J. Syst. Evol. Microbiol.">
        <title>Complete genome sequence of Corynebacterium casei LMG S-19264T (=DSM 44701T), isolated from a smear-ripened cheese.</title>
        <authorList>
            <consortium name="US DOE Joint Genome Institute (JGI-PGF)"/>
            <person name="Walter F."/>
            <person name="Albersmeier A."/>
            <person name="Kalinowski J."/>
            <person name="Ruckert C."/>
        </authorList>
    </citation>
    <scope>NUCLEOTIDE SEQUENCE [LARGE SCALE GENOMIC DNA]</scope>
    <source>
        <strain evidence="4 5">CGMCC 1.7286</strain>
    </source>
</reference>
<evidence type="ECO:0000259" key="3">
    <source>
        <dbReference type="Pfam" id="PF22725"/>
    </source>
</evidence>
<evidence type="ECO:0000256" key="1">
    <source>
        <dbReference type="ARBA" id="ARBA00023002"/>
    </source>
</evidence>
<dbReference type="InterPro" id="IPR050463">
    <property type="entry name" value="Gfo/Idh/MocA_oxidrdct_glycsds"/>
</dbReference>
<dbReference type="Gene3D" id="3.40.50.720">
    <property type="entry name" value="NAD(P)-binding Rossmann-like Domain"/>
    <property type="match status" value="1"/>
</dbReference>
<dbReference type="RefSeq" id="WP_229722006.1">
    <property type="nucleotide sequence ID" value="NZ_BMLT01000010.1"/>
</dbReference>
<dbReference type="GO" id="GO:0016491">
    <property type="term" value="F:oxidoreductase activity"/>
    <property type="evidence" value="ECO:0007669"/>
    <property type="project" value="UniProtKB-KW"/>
</dbReference>
<feature type="domain" description="Gfo/Idh/MocA-like oxidoreductase N-terminal" evidence="2">
    <location>
        <begin position="8"/>
        <end position="134"/>
    </location>
</feature>
<accession>A0A917ZP78</accession>
<dbReference type="GO" id="GO:0000166">
    <property type="term" value="F:nucleotide binding"/>
    <property type="evidence" value="ECO:0007669"/>
    <property type="project" value="InterPro"/>
</dbReference>
<protein>
    <submittedName>
        <fullName evidence="4">1-carboxy-3-chloro-3,4-dihydroxycyclo hexa-1,5-diene dehydrogenase</fullName>
    </submittedName>
</protein>
<dbReference type="InterPro" id="IPR000683">
    <property type="entry name" value="Gfo/Idh/MocA-like_OxRdtase_N"/>
</dbReference>
<dbReference type="PANTHER" id="PTHR43818">
    <property type="entry name" value="BCDNA.GH03377"/>
    <property type="match status" value="1"/>
</dbReference>
<dbReference type="InterPro" id="IPR036291">
    <property type="entry name" value="NAD(P)-bd_dom_sf"/>
</dbReference>
<feature type="domain" description="GFO/IDH/MocA-like oxidoreductase" evidence="3">
    <location>
        <begin position="145"/>
        <end position="276"/>
    </location>
</feature>
<proteinExistence type="predicted"/>
<dbReference type="Proteomes" id="UP000599578">
    <property type="component" value="Unassembled WGS sequence"/>
</dbReference>
<evidence type="ECO:0000313" key="4">
    <source>
        <dbReference type="EMBL" id="GGO86344.1"/>
    </source>
</evidence>
<keyword evidence="5" id="KW-1185">Reference proteome</keyword>
<dbReference type="Pfam" id="PF01408">
    <property type="entry name" value="GFO_IDH_MocA"/>
    <property type="match status" value="1"/>
</dbReference>
<name>A0A917ZP78_9GAMM</name>
<keyword evidence="1" id="KW-0560">Oxidoreductase</keyword>
<dbReference type="Gene3D" id="3.30.360.10">
    <property type="entry name" value="Dihydrodipicolinate Reductase, domain 2"/>
    <property type="match status" value="1"/>
</dbReference>
<evidence type="ECO:0000313" key="5">
    <source>
        <dbReference type="Proteomes" id="UP000599578"/>
    </source>
</evidence>
<evidence type="ECO:0000259" key="2">
    <source>
        <dbReference type="Pfam" id="PF01408"/>
    </source>
</evidence>
<dbReference type="EMBL" id="BMLT01000010">
    <property type="protein sequence ID" value="GGO86344.1"/>
    <property type="molecule type" value="Genomic_DNA"/>
</dbReference>
<dbReference type="SUPFAM" id="SSF51735">
    <property type="entry name" value="NAD(P)-binding Rossmann-fold domains"/>
    <property type="match status" value="1"/>
</dbReference>
<organism evidence="4 5">
    <name type="scientific">Marinobacterium nitratireducens</name>
    <dbReference type="NCBI Taxonomy" id="518897"/>
    <lineage>
        <taxon>Bacteria</taxon>
        <taxon>Pseudomonadati</taxon>
        <taxon>Pseudomonadota</taxon>
        <taxon>Gammaproteobacteria</taxon>
        <taxon>Oceanospirillales</taxon>
        <taxon>Oceanospirillaceae</taxon>
        <taxon>Marinobacterium</taxon>
    </lineage>
</organism>
<comment type="caution">
    <text evidence="4">The sequence shown here is derived from an EMBL/GenBank/DDBJ whole genome shotgun (WGS) entry which is preliminary data.</text>
</comment>